<dbReference type="Proteomes" id="UP000260554">
    <property type="component" value="Segment"/>
</dbReference>
<dbReference type="Gene3D" id="1.10.530.10">
    <property type="match status" value="1"/>
</dbReference>
<evidence type="ECO:0000313" key="4">
    <source>
        <dbReference type="Proteomes" id="UP000260554"/>
    </source>
</evidence>
<keyword evidence="4" id="KW-1185">Reference proteome</keyword>
<feature type="compositionally biased region" description="Low complexity" evidence="1">
    <location>
        <begin position="428"/>
        <end position="442"/>
    </location>
</feature>
<organism evidence="3 4">
    <name type="scientific">Sphingomonas phage Scott</name>
    <dbReference type="NCBI Taxonomy" id="2282912"/>
    <lineage>
        <taxon>Viruses</taxon>
        <taxon>Duplodnaviria</taxon>
        <taxon>Heunggongvirae</taxon>
        <taxon>Uroviricota</taxon>
        <taxon>Caudoviricetes</taxon>
        <taxon>Autographivirales</taxon>
        <taxon>Autonotataviridae</taxon>
        <taxon>Scottvirus</taxon>
        <taxon>Scottvirus scott</taxon>
    </lineage>
</organism>
<sequence length="1299" mass="140276">MPNSYTDPMYDKIEAGLEKKYNLPEGGMRAIRTRGERSNANQVSPAGARTVYQIIPDTARRFKKAYGVDAYSSPEAAAEVAALHLRDSLRRNKGNWVAAVAEYNGGTDKANHNNAETRAYVGRVTGRPLTVPAGTNGATQLAPGIDISALTYDELKDVAPEDAGSRRPLGPQEKPVKPRSSKADLVTDKLIGGRNLVPGDRASQAPDLSVEQAEQTQAVADEKERASTTFLDRVSAAVDKNWVLNQLVRGMEREAFNEDPEFHDFYVKNIDELEKIAETPAERNRLRGATSRQDYARIAGEIAGERERDKVINSNGTGLAFELGSSLADPVGWLATAGIGKIGQFGFKGYSLGRAAIEGAIVNEGFTAALDYSGVDQSASDYAVSGIAGLALGGLLYPLTKPSGKLDTSLSEATGAMQGQARREADDTLAQAQAAAGPDATPEQVVRKVQEINTGRVRSDVEASLADVGDESKFLTADEDLILTADKSVRNAQITKSGLDAIDDAGERALVAEVTARSEQIVANNPINADGLQGRLLNSVGQESTGLTLLRSKSPVLQATAIQLLETTTGAGGRRRTAAMSQVVRERLYMRHMIEYEQMFNQWRKAEGIGWIEGHFKQDARRTFDREVFFEVEKRAGQKAGFRATTNNAVGNAADAWERGMAQMASEQRVVGTLGAQRLPESSTGYMRHVIDSRQVMRMNDNERRTVEGILAKQFNTMNEYSYINKAGEKITKTFDPKFSRDLAKAYLVKAMRRGNGSFDVPVNIHSSQSAEIVGDALEGMRGLDKLEKEAILGKFSRGGASYTKGRLRLDLSAPIGEGKVLGDLFRQDISGLYRSYARRASGEVALAQYGIYGKKGLDLLREAAERTGATAPELKAFDQIAAEFLNTPYKNAVRHAFMDNVRIATSAARLGGMGFTQVGESANGLAAVGAARVMASVGSMPRLAREISKLAKGKEIDNPILNSVDTLGGHLGMDGYQMTRMFDLPDNEVQLYNDQTVGLLGRALRGGSHMVAVGSGHRIIAATQTRGMAEQIIRKAVQHIRDGKESKALLDMGFTPEIQAAFRKNMSKIAKFDKRGKLTSLDIMAGDIEPNLIMSFRDSVERGAGQIIQRTYTGETGAWAHNDFLKLLFQFRTFSITSIEKQWGRNQMNYGALKSFAMLMGAMSFALPIHMARLQAQMIGKSEAEREKMADERMSAVALGRAALNYASSAGLLGDVLDVGVGFANNVGVLDDDLATAFTGGGQGRQSVSGMVPGLGMADDLLKGTVGGQFGKLPKLLPGSNLPMVTPLVNGLTADDDK</sequence>
<dbReference type="Pfam" id="PF01464">
    <property type="entry name" value="SLT"/>
    <property type="match status" value="1"/>
</dbReference>
<evidence type="ECO:0000256" key="1">
    <source>
        <dbReference type="SAM" id="MobiDB-lite"/>
    </source>
</evidence>
<protein>
    <submittedName>
        <fullName evidence="3">Internal virion protein</fullName>
    </submittedName>
</protein>
<dbReference type="SUPFAM" id="SSF53955">
    <property type="entry name" value="Lysozyme-like"/>
    <property type="match status" value="1"/>
</dbReference>
<dbReference type="PANTHER" id="PTHR37423">
    <property type="entry name" value="SOLUBLE LYTIC MUREIN TRANSGLYCOSYLASE-RELATED"/>
    <property type="match status" value="1"/>
</dbReference>
<dbReference type="InterPro" id="IPR023346">
    <property type="entry name" value="Lysozyme-like_dom_sf"/>
</dbReference>
<dbReference type="EMBL" id="MH684921">
    <property type="protein sequence ID" value="AXN53736.1"/>
    <property type="molecule type" value="Genomic_DNA"/>
</dbReference>
<accession>A0A346FDC2</accession>
<dbReference type="PANTHER" id="PTHR37423:SF2">
    <property type="entry name" value="MEMBRANE-BOUND LYTIC MUREIN TRANSGLYCOSYLASE C"/>
    <property type="match status" value="1"/>
</dbReference>
<name>A0A346FDC2_9CAUD</name>
<feature type="region of interest" description="Disordered" evidence="1">
    <location>
        <begin position="158"/>
        <end position="182"/>
    </location>
</feature>
<feature type="region of interest" description="Disordered" evidence="1">
    <location>
        <begin position="413"/>
        <end position="442"/>
    </location>
</feature>
<feature type="region of interest" description="Disordered" evidence="1">
    <location>
        <begin position="193"/>
        <end position="212"/>
    </location>
</feature>
<reference evidence="3 4" key="1">
    <citation type="submission" date="2018-07" db="EMBL/GenBank/DDBJ databases">
        <title>Relating species composition and interactions to biofilm formation in a model drinking water community.</title>
        <authorList>
            <person name="Thompson A."/>
            <person name="English E.L."/>
            <person name="Willsey G."/>
            <person name="Nock A.M."/>
            <person name="Eckstrom K."/>
            <person name="Tighe S.W."/>
            <person name="Bavelock M."/>
            <person name="Cairns B."/>
            <person name="Foote A."/>
            <person name="Schulman H."/>
            <person name="Gupta S."/>
            <person name="Kadouri D."/>
            <person name="Wargo M.J."/>
        </authorList>
    </citation>
    <scope>NUCLEOTIDE SEQUENCE [LARGE SCALE GENOMIC DNA]</scope>
    <source>
        <strain evidence="3">SPS</strain>
    </source>
</reference>
<evidence type="ECO:0000259" key="2">
    <source>
        <dbReference type="Pfam" id="PF01464"/>
    </source>
</evidence>
<feature type="domain" description="Transglycosylase SLT" evidence="2">
    <location>
        <begin position="18"/>
        <end position="118"/>
    </location>
</feature>
<dbReference type="CDD" id="cd00254">
    <property type="entry name" value="LT-like"/>
    <property type="match status" value="1"/>
</dbReference>
<proteinExistence type="predicted"/>
<gene>
    <name evidence="3" type="ORF">SPS_25</name>
</gene>
<evidence type="ECO:0000313" key="3">
    <source>
        <dbReference type="EMBL" id="AXN53736.1"/>
    </source>
</evidence>
<dbReference type="InterPro" id="IPR008258">
    <property type="entry name" value="Transglycosylase_SLT_dom_1"/>
</dbReference>